<evidence type="ECO:0000256" key="2">
    <source>
        <dbReference type="ARBA" id="ARBA00023002"/>
    </source>
</evidence>
<protein>
    <submittedName>
        <fullName evidence="5">Oxidoreductase</fullName>
    </submittedName>
</protein>
<dbReference type="GO" id="GO:0008206">
    <property type="term" value="P:bile acid metabolic process"/>
    <property type="evidence" value="ECO:0007669"/>
    <property type="project" value="UniProtKB-ARBA"/>
</dbReference>
<keyword evidence="2" id="KW-0560">Oxidoreductase</keyword>
<dbReference type="Gene3D" id="3.40.50.720">
    <property type="entry name" value="NAD(P)-binding Rossmann-like Domain"/>
    <property type="match status" value="1"/>
</dbReference>
<proteinExistence type="inferred from homology"/>
<dbReference type="InterPro" id="IPR002347">
    <property type="entry name" value="SDR_fam"/>
</dbReference>
<comment type="similarity">
    <text evidence="1 3">Belongs to the short-chain dehydrogenases/reductases (SDR) family.</text>
</comment>
<feature type="domain" description="Ketoreductase" evidence="4">
    <location>
        <begin position="6"/>
        <end position="187"/>
    </location>
</feature>
<sequence>MMLKDKVVVITGASSGIGALAAILLSEQGAIPVLMARSVERLHSIGERIPGSHKLIVMDVTDTEQVQQSMNQVIEEYGRIDILLNNAGYGKFESILEMSEDEFSEMMNVNYMGTVRCTKAVLPYMLQKGDGHIVNVASMAAKIGTARSTSYTATKHAVYGFSNSLRQELRGSGITVSTVNPGPIDTPFFELADPTGTYVSNIGWFMMKPELVARKMVRLIERKQEEINLPRLAAIGMRFYQLFPRLADKLTYKIMNKK</sequence>
<accession>A0A162MFJ0</accession>
<evidence type="ECO:0000313" key="6">
    <source>
        <dbReference type="Proteomes" id="UP000077355"/>
    </source>
</evidence>
<dbReference type="PIRSF" id="PIRSF000126">
    <property type="entry name" value="11-beta-HSD1"/>
    <property type="match status" value="1"/>
</dbReference>
<gene>
    <name evidence="5" type="ORF">PBAT_00440</name>
</gene>
<dbReference type="InterPro" id="IPR057326">
    <property type="entry name" value="KR_dom"/>
</dbReference>
<dbReference type="RefSeq" id="WP_068645791.1">
    <property type="nucleotide sequence ID" value="NZ_CP043611.1"/>
</dbReference>
<dbReference type="InterPro" id="IPR036291">
    <property type="entry name" value="NAD(P)-bd_dom_sf"/>
</dbReference>
<dbReference type="GO" id="GO:0016491">
    <property type="term" value="F:oxidoreductase activity"/>
    <property type="evidence" value="ECO:0007669"/>
    <property type="project" value="UniProtKB-KW"/>
</dbReference>
<dbReference type="PRINTS" id="PR00081">
    <property type="entry name" value="GDHRDH"/>
</dbReference>
<dbReference type="PANTHER" id="PTHR44196">
    <property type="entry name" value="DEHYDROGENASE/REDUCTASE SDR FAMILY MEMBER 7B"/>
    <property type="match status" value="1"/>
</dbReference>
<dbReference type="Pfam" id="PF00106">
    <property type="entry name" value="adh_short"/>
    <property type="match status" value="1"/>
</dbReference>
<dbReference type="AlphaFoldDB" id="A0A162MFJ0"/>
<dbReference type="GO" id="GO:0016020">
    <property type="term" value="C:membrane"/>
    <property type="evidence" value="ECO:0007669"/>
    <property type="project" value="TreeGrafter"/>
</dbReference>
<dbReference type="PRINTS" id="PR00080">
    <property type="entry name" value="SDRFAMILY"/>
</dbReference>
<keyword evidence="6" id="KW-1185">Reference proteome</keyword>
<dbReference type="EMBL" id="LVJI01000001">
    <property type="protein sequence ID" value="OAB48145.1"/>
    <property type="molecule type" value="Genomic_DNA"/>
</dbReference>
<dbReference type="Proteomes" id="UP000077355">
    <property type="component" value="Unassembled WGS sequence"/>
</dbReference>
<dbReference type="InterPro" id="IPR020904">
    <property type="entry name" value="Sc_DH/Rdtase_CS"/>
</dbReference>
<dbReference type="SMART" id="SM00822">
    <property type="entry name" value="PKS_KR"/>
    <property type="match status" value="1"/>
</dbReference>
<name>A0A162MFJ0_9BACL</name>
<evidence type="ECO:0000259" key="4">
    <source>
        <dbReference type="SMART" id="SM00822"/>
    </source>
</evidence>
<reference evidence="5 6" key="1">
    <citation type="submission" date="2016-03" db="EMBL/GenBank/DDBJ databases">
        <title>Draft genome sequence of Paenibacillus antarcticus CECT 5836.</title>
        <authorList>
            <person name="Shin S.-K."/>
            <person name="Yi H."/>
        </authorList>
    </citation>
    <scope>NUCLEOTIDE SEQUENCE [LARGE SCALE GENOMIC DNA]</scope>
    <source>
        <strain evidence="5 6">CECT 5836</strain>
    </source>
</reference>
<evidence type="ECO:0000256" key="1">
    <source>
        <dbReference type="ARBA" id="ARBA00006484"/>
    </source>
</evidence>
<dbReference type="PANTHER" id="PTHR44196:SF1">
    <property type="entry name" value="DEHYDROGENASE_REDUCTASE SDR FAMILY MEMBER 7B"/>
    <property type="match status" value="1"/>
</dbReference>
<dbReference type="FunFam" id="3.40.50.720:FF:000084">
    <property type="entry name" value="Short-chain dehydrogenase reductase"/>
    <property type="match status" value="1"/>
</dbReference>
<evidence type="ECO:0000256" key="3">
    <source>
        <dbReference type="RuleBase" id="RU000363"/>
    </source>
</evidence>
<comment type="caution">
    <text evidence="5">The sequence shown here is derived from an EMBL/GenBank/DDBJ whole genome shotgun (WGS) entry which is preliminary data.</text>
</comment>
<dbReference type="PROSITE" id="PS00061">
    <property type="entry name" value="ADH_SHORT"/>
    <property type="match status" value="1"/>
</dbReference>
<evidence type="ECO:0000313" key="5">
    <source>
        <dbReference type="EMBL" id="OAB48145.1"/>
    </source>
</evidence>
<dbReference type="SUPFAM" id="SSF51735">
    <property type="entry name" value="NAD(P)-binding Rossmann-fold domains"/>
    <property type="match status" value="1"/>
</dbReference>
<organism evidence="5 6">
    <name type="scientific">Paenibacillus antarcticus</name>
    <dbReference type="NCBI Taxonomy" id="253703"/>
    <lineage>
        <taxon>Bacteria</taxon>
        <taxon>Bacillati</taxon>
        <taxon>Bacillota</taxon>
        <taxon>Bacilli</taxon>
        <taxon>Bacillales</taxon>
        <taxon>Paenibacillaceae</taxon>
        <taxon>Paenibacillus</taxon>
    </lineage>
</organism>